<feature type="compositionally biased region" description="Basic and acidic residues" evidence="3">
    <location>
        <begin position="347"/>
        <end position="362"/>
    </location>
</feature>
<dbReference type="PANTHER" id="PTHR12406">
    <property type="entry name" value="CALCIUM-INDEPENDENT PHOSPHOLIPASE A2 IPLA2 -RELATED"/>
    <property type="match status" value="1"/>
</dbReference>
<dbReference type="GO" id="GO:0005811">
    <property type="term" value="C:lipid droplet"/>
    <property type="evidence" value="ECO:0007669"/>
    <property type="project" value="TreeGrafter"/>
</dbReference>
<comment type="caution">
    <text evidence="5">The sequence shown here is derived from an EMBL/GenBank/DDBJ whole genome shotgun (WGS) entry which is preliminary data.</text>
</comment>
<feature type="compositionally biased region" description="Basic and acidic residues" evidence="3">
    <location>
        <begin position="289"/>
        <end position="311"/>
    </location>
</feature>
<name>A0AAE1A8E4_9GAST</name>
<gene>
    <name evidence="5" type="ORF">RRG08_022004</name>
</gene>
<evidence type="ECO:0000256" key="2">
    <source>
        <dbReference type="PROSITE-ProRule" id="PRU01161"/>
    </source>
</evidence>
<evidence type="ECO:0000259" key="4">
    <source>
        <dbReference type="PROSITE" id="PS51635"/>
    </source>
</evidence>
<keyword evidence="2" id="KW-0442">Lipid degradation</keyword>
<feature type="short sequence motif" description="GXGXXG" evidence="2">
    <location>
        <begin position="777"/>
        <end position="782"/>
    </location>
</feature>
<evidence type="ECO:0000256" key="1">
    <source>
        <dbReference type="ARBA" id="ARBA00023098"/>
    </source>
</evidence>
<dbReference type="InterPro" id="IPR002641">
    <property type="entry name" value="PNPLA_dom"/>
</dbReference>
<evidence type="ECO:0000256" key="3">
    <source>
        <dbReference type="SAM" id="MobiDB-lite"/>
    </source>
</evidence>
<dbReference type="Proteomes" id="UP001283361">
    <property type="component" value="Unassembled WGS sequence"/>
</dbReference>
<feature type="compositionally biased region" description="Basic residues" evidence="3">
    <location>
        <begin position="568"/>
        <end position="584"/>
    </location>
</feature>
<comment type="caution">
    <text evidence="2">Lacks conserved residue(s) required for the propagation of feature annotation.</text>
</comment>
<dbReference type="GO" id="GO:0055088">
    <property type="term" value="P:lipid homeostasis"/>
    <property type="evidence" value="ECO:0007669"/>
    <property type="project" value="TreeGrafter"/>
</dbReference>
<protein>
    <recommendedName>
        <fullName evidence="4">PNPLA domain-containing protein</fullName>
    </recommendedName>
</protein>
<feature type="compositionally biased region" description="Polar residues" evidence="3">
    <location>
        <begin position="69"/>
        <end position="82"/>
    </location>
</feature>
<feature type="compositionally biased region" description="Low complexity" evidence="3">
    <location>
        <begin position="197"/>
        <end position="208"/>
    </location>
</feature>
<accession>A0AAE1A8E4</accession>
<dbReference type="AlphaFoldDB" id="A0AAE1A8E4"/>
<dbReference type="PANTHER" id="PTHR12406:SF7">
    <property type="entry name" value="PATATIN-LIKE PHOSPHOLIPASE DOMAIN-CONTAINING PROTEIN 4"/>
    <property type="match status" value="1"/>
</dbReference>
<feature type="compositionally biased region" description="Polar residues" evidence="3">
    <location>
        <begin position="621"/>
        <end position="637"/>
    </location>
</feature>
<feature type="short sequence motif" description="GXSXG" evidence="2">
    <location>
        <begin position="808"/>
        <end position="812"/>
    </location>
</feature>
<dbReference type="GO" id="GO:0019433">
    <property type="term" value="P:triglyceride catabolic process"/>
    <property type="evidence" value="ECO:0007669"/>
    <property type="project" value="TreeGrafter"/>
</dbReference>
<dbReference type="GO" id="GO:0016020">
    <property type="term" value="C:membrane"/>
    <property type="evidence" value="ECO:0007669"/>
    <property type="project" value="TreeGrafter"/>
</dbReference>
<dbReference type="EMBL" id="JAWDGP010002432">
    <property type="protein sequence ID" value="KAK3783244.1"/>
    <property type="molecule type" value="Genomic_DNA"/>
</dbReference>
<feature type="compositionally biased region" description="Polar residues" evidence="3">
    <location>
        <begin position="103"/>
        <end position="117"/>
    </location>
</feature>
<feature type="compositionally biased region" description="Polar residues" evidence="3">
    <location>
        <begin position="515"/>
        <end position="525"/>
    </location>
</feature>
<evidence type="ECO:0000313" key="5">
    <source>
        <dbReference type="EMBL" id="KAK3783244.1"/>
    </source>
</evidence>
<feature type="domain" description="PNPLA" evidence="4">
    <location>
        <begin position="773"/>
        <end position="955"/>
    </location>
</feature>
<dbReference type="InterPro" id="IPR016035">
    <property type="entry name" value="Acyl_Trfase/lysoPLipase"/>
</dbReference>
<dbReference type="InterPro" id="IPR033562">
    <property type="entry name" value="PLPL"/>
</dbReference>
<feature type="active site" description="Nucleophile" evidence="2">
    <location>
        <position position="810"/>
    </location>
</feature>
<feature type="compositionally biased region" description="Basic and acidic residues" evidence="3">
    <location>
        <begin position="690"/>
        <end position="709"/>
    </location>
</feature>
<feature type="region of interest" description="Disordered" evidence="3">
    <location>
        <begin position="424"/>
        <end position="739"/>
    </location>
</feature>
<feature type="compositionally biased region" description="Polar residues" evidence="3">
    <location>
        <begin position="260"/>
        <end position="272"/>
    </location>
</feature>
<feature type="compositionally biased region" description="Basic and acidic residues" evidence="3">
    <location>
        <begin position="478"/>
        <end position="494"/>
    </location>
</feature>
<feature type="compositionally biased region" description="Polar residues" evidence="3">
    <location>
        <begin position="660"/>
        <end position="679"/>
    </location>
</feature>
<evidence type="ECO:0000313" key="6">
    <source>
        <dbReference type="Proteomes" id="UP001283361"/>
    </source>
</evidence>
<dbReference type="GO" id="GO:0005737">
    <property type="term" value="C:cytoplasm"/>
    <property type="evidence" value="ECO:0007669"/>
    <property type="project" value="TreeGrafter"/>
</dbReference>
<feature type="active site" description="Proton acceptor" evidence="2">
    <location>
        <position position="942"/>
    </location>
</feature>
<feature type="compositionally biased region" description="Basic residues" evidence="3">
    <location>
        <begin position="161"/>
        <end position="170"/>
    </location>
</feature>
<feature type="compositionally biased region" description="Basic residues" evidence="3">
    <location>
        <begin position="463"/>
        <end position="477"/>
    </location>
</feature>
<dbReference type="GO" id="GO:0004806">
    <property type="term" value="F:triacylglycerol lipase activity"/>
    <property type="evidence" value="ECO:0007669"/>
    <property type="project" value="TreeGrafter"/>
</dbReference>
<keyword evidence="6" id="KW-1185">Reference proteome</keyword>
<feature type="compositionally biased region" description="Polar residues" evidence="3">
    <location>
        <begin position="329"/>
        <end position="346"/>
    </location>
</feature>
<reference evidence="5" key="1">
    <citation type="journal article" date="2023" name="G3 (Bethesda)">
        <title>A reference genome for the long-term kleptoplast-retaining sea slug Elysia crispata morphotype clarki.</title>
        <authorList>
            <person name="Eastman K.E."/>
            <person name="Pendleton A.L."/>
            <person name="Shaikh M.A."/>
            <person name="Suttiyut T."/>
            <person name="Ogas R."/>
            <person name="Tomko P."/>
            <person name="Gavelis G."/>
            <person name="Widhalm J.R."/>
            <person name="Wisecaver J.H."/>
        </authorList>
    </citation>
    <scope>NUCLEOTIDE SEQUENCE</scope>
    <source>
        <strain evidence="5">ECLA1</strain>
    </source>
</reference>
<feature type="compositionally biased region" description="Basic and acidic residues" evidence="3">
    <location>
        <begin position="390"/>
        <end position="405"/>
    </location>
</feature>
<organism evidence="5 6">
    <name type="scientific">Elysia crispata</name>
    <name type="common">lettuce slug</name>
    <dbReference type="NCBI Taxonomy" id="231223"/>
    <lineage>
        <taxon>Eukaryota</taxon>
        <taxon>Metazoa</taxon>
        <taxon>Spiralia</taxon>
        <taxon>Lophotrochozoa</taxon>
        <taxon>Mollusca</taxon>
        <taxon>Gastropoda</taxon>
        <taxon>Heterobranchia</taxon>
        <taxon>Euthyneura</taxon>
        <taxon>Panpulmonata</taxon>
        <taxon>Sacoglossa</taxon>
        <taxon>Placobranchoidea</taxon>
        <taxon>Plakobranchidae</taxon>
        <taxon>Elysia</taxon>
    </lineage>
</organism>
<dbReference type="Pfam" id="PF01734">
    <property type="entry name" value="Patatin"/>
    <property type="match status" value="1"/>
</dbReference>
<sequence length="1051" mass="116743">MRLSRKHELQIGGHDSAQVTSHVMMLHRSASESVFSRTPRTHASMGLDREDGGTSEDVTLALISTPSIRTLPGRSSFTTPRRGSSLRAREPSESTPSSSTSRLTGSQVMKPSPSSFSELPKHHRVLDNAISQQTVLSGSSTTGFSKTAWASENSVADGRNNSRKNAKSSKRQLVLPPSPSDEMDGEYEPIYFTTRGSSSSVKESNSSSAKPVVGNPASPSNQNRRQDGLRSPGAHPDSPKRLSNQSRYHPHNEKFPIPNSPNACKSPSARSQSSRHDDVFDYSHLSHTSPDRKSVPFSGDRRSDVNEESKSQNRRGRKPSREVLLEFPSESNANIRPSGRVAQQTQRAKEERRERVQSHDPYSHQTIRAAHSVPRLDAEKVTTPTNSPDRSTRPHSVVDAREQQRTKSNRGKMCDFFFFFRWGKKKDKPSPSDNDENSRGRSKNSRHRSKSDGSASPSGSRDKHGRARSRSKSRDKKHGSSSDRHDHQHHDQENRHHHHHHHRPSSSSTSRPLRTPTTGGQSSEPQYRQYRHHHRREHQQQQHHHQNTKQHHSPDENRPPPQQYTPSRPKRERPKKNHSRRGRSSGKSPREDSRSLVSDGTVGLRHEDLPLHPSIAKALTPKTQKTPQVTGSYQKNTFVRAPGAATGDQFRRGWKRSRSESPSNLRPSTGNSGSNTNIAGGSSHGVGDGGDLRERSMHSASRTDLDSNFHHTVSSADQRRPSGPPQINRSRSYPGFESPHDVHYFNPDADTKVINDAEDFEFKPTDMTGPIHLSFCGCGFVGMYHLGVVSCLLARGETFLERVEKVAGSSAGALMAAVMLCAPDKIEEVGEQLQGLARELRSRPLGALTPGYSFARALRLLLDDILPEDAHLLVSGKLHISLTAAAGQGGGGDKGKKKSNNNELMTEFDTREELVEALVASSYIPLYAGLKMPVIRGKKYMDGCFSDNMPSFPTGRTITVSPFDGRSDIAPKAGQEALKKAHFISVLNQEYQVNVRNMKKGAHAFFPPKRHVLQEYYDLGRFDASRFLIREGLYTIKLVHCAEKAVYVSSV</sequence>
<dbReference type="Gene3D" id="3.40.1090.10">
    <property type="entry name" value="Cytosolic phospholipase A2 catalytic domain"/>
    <property type="match status" value="1"/>
</dbReference>
<keyword evidence="2" id="KW-0378">Hydrolase</keyword>
<feature type="compositionally biased region" description="Basic residues" evidence="3">
    <location>
        <begin position="529"/>
        <end position="551"/>
    </location>
</feature>
<feature type="compositionally biased region" description="Low complexity" evidence="3">
    <location>
        <begin position="93"/>
        <end position="102"/>
    </location>
</feature>
<feature type="region of interest" description="Disordered" evidence="3">
    <location>
        <begin position="69"/>
        <end position="119"/>
    </location>
</feature>
<feature type="compositionally biased region" description="Basic residues" evidence="3">
    <location>
        <begin position="495"/>
        <end position="504"/>
    </location>
</feature>
<keyword evidence="1 2" id="KW-0443">Lipid metabolism</keyword>
<feature type="region of interest" description="Disordered" evidence="3">
    <location>
        <begin position="150"/>
        <end position="410"/>
    </location>
</feature>
<feature type="compositionally biased region" description="Basic residues" evidence="3">
    <location>
        <begin position="440"/>
        <end position="449"/>
    </location>
</feature>
<proteinExistence type="predicted"/>
<dbReference type="SUPFAM" id="SSF52151">
    <property type="entry name" value="FabD/lysophospholipase-like"/>
    <property type="match status" value="1"/>
</dbReference>
<dbReference type="PROSITE" id="PS51635">
    <property type="entry name" value="PNPLA"/>
    <property type="match status" value="1"/>
</dbReference>
<feature type="region of interest" description="Disordered" evidence="3">
    <location>
        <begin position="31"/>
        <end position="54"/>
    </location>
</feature>